<dbReference type="FunFam" id="2.60.40.2030:FF:000017">
    <property type="entry name" value="Adhesion G protein-coupled receptor V1"/>
    <property type="match status" value="2"/>
</dbReference>
<dbReference type="PANTHER" id="PTHR11878:SF65">
    <property type="entry name" value="NA_CA-EXCHANGE PROTEIN, ISOFORM G"/>
    <property type="match status" value="1"/>
</dbReference>
<evidence type="ECO:0000256" key="7">
    <source>
        <dbReference type="SAM" id="MobiDB-lite"/>
    </source>
</evidence>
<dbReference type="RefSeq" id="WP_146598100.1">
    <property type="nucleotide sequence ID" value="NZ_SJPY01000001.1"/>
</dbReference>
<dbReference type="InterPro" id="IPR036439">
    <property type="entry name" value="Dockerin_dom_sf"/>
</dbReference>
<organism evidence="9 10">
    <name type="scientific">Novipirellula aureliae</name>
    <dbReference type="NCBI Taxonomy" id="2527966"/>
    <lineage>
        <taxon>Bacteria</taxon>
        <taxon>Pseudomonadati</taxon>
        <taxon>Planctomycetota</taxon>
        <taxon>Planctomycetia</taxon>
        <taxon>Pirellulales</taxon>
        <taxon>Pirellulaceae</taxon>
        <taxon>Novipirellula</taxon>
    </lineage>
</organism>
<dbReference type="SMART" id="SM00237">
    <property type="entry name" value="Calx_beta"/>
    <property type="match status" value="5"/>
</dbReference>
<gene>
    <name evidence="9" type="ORF">Q31b_05590</name>
</gene>
<dbReference type="OrthoDB" id="220328at2"/>
<dbReference type="InterPro" id="IPR013783">
    <property type="entry name" value="Ig-like_fold"/>
</dbReference>
<feature type="region of interest" description="Disordered" evidence="7">
    <location>
        <begin position="131"/>
        <end position="151"/>
    </location>
</feature>
<evidence type="ECO:0000313" key="10">
    <source>
        <dbReference type="Proteomes" id="UP000315471"/>
    </source>
</evidence>
<keyword evidence="6" id="KW-0406">Ion transport</keyword>
<evidence type="ECO:0000256" key="5">
    <source>
        <dbReference type="ARBA" id="ARBA00022837"/>
    </source>
</evidence>
<keyword evidence="4" id="KW-0677">Repeat</keyword>
<dbReference type="PANTHER" id="PTHR11878">
    <property type="entry name" value="SODIUM/CALCIUM EXCHANGER"/>
    <property type="match status" value="1"/>
</dbReference>
<dbReference type="Gene3D" id="2.60.40.2030">
    <property type="match status" value="5"/>
</dbReference>
<dbReference type="Proteomes" id="UP000315471">
    <property type="component" value="Unassembled WGS sequence"/>
</dbReference>
<keyword evidence="10" id="KW-1185">Reference proteome</keyword>
<evidence type="ECO:0000256" key="2">
    <source>
        <dbReference type="ARBA" id="ARBA00022525"/>
    </source>
</evidence>
<proteinExistence type="predicted"/>
<dbReference type="GO" id="GO:0030001">
    <property type="term" value="P:metal ion transport"/>
    <property type="evidence" value="ECO:0007669"/>
    <property type="project" value="TreeGrafter"/>
</dbReference>
<evidence type="ECO:0000256" key="1">
    <source>
        <dbReference type="ARBA" id="ARBA00004613"/>
    </source>
</evidence>
<evidence type="ECO:0000313" key="9">
    <source>
        <dbReference type="EMBL" id="TWU45387.1"/>
    </source>
</evidence>
<feature type="compositionally biased region" description="Basic residues" evidence="7">
    <location>
        <begin position="21"/>
        <end position="32"/>
    </location>
</feature>
<reference evidence="9 10" key="1">
    <citation type="submission" date="2019-02" db="EMBL/GenBank/DDBJ databases">
        <title>Deep-cultivation of Planctomycetes and their phenomic and genomic characterization uncovers novel biology.</title>
        <authorList>
            <person name="Wiegand S."/>
            <person name="Jogler M."/>
            <person name="Boedeker C."/>
            <person name="Pinto D."/>
            <person name="Vollmers J."/>
            <person name="Rivas-Marin E."/>
            <person name="Kohn T."/>
            <person name="Peeters S.H."/>
            <person name="Heuer A."/>
            <person name="Rast P."/>
            <person name="Oberbeckmann S."/>
            <person name="Bunk B."/>
            <person name="Jeske O."/>
            <person name="Meyerdierks A."/>
            <person name="Storesund J.E."/>
            <person name="Kallscheuer N."/>
            <person name="Luecker S."/>
            <person name="Lage O.M."/>
            <person name="Pohl T."/>
            <person name="Merkel B.J."/>
            <person name="Hornburger P."/>
            <person name="Mueller R.-W."/>
            <person name="Bruemmer F."/>
            <person name="Labrenz M."/>
            <person name="Spormann A.M."/>
            <person name="Op Den Camp H."/>
            <person name="Overmann J."/>
            <person name="Amann R."/>
            <person name="Jetten M.S.M."/>
            <person name="Mascher T."/>
            <person name="Medema M.H."/>
            <person name="Devos D.P."/>
            <person name="Kaster A.-K."/>
            <person name="Ovreas L."/>
            <person name="Rohde M."/>
            <person name="Galperin M.Y."/>
            <person name="Jogler C."/>
        </authorList>
    </citation>
    <scope>NUCLEOTIDE SEQUENCE [LARGE SCALE GENOMIC DNA]</scope>
    <source>
        <strain evidence="9 10">Q31b</strain>
    </source>
</reference>
<keyword evidence="2" id="KW-0964">Secreted</keyword>
<evidence type="ECO:0000256" key="3">
    <source>
        <dbReference type="ARBA" id="ARBA00022729"/>
    </source>
</evidence>
<dbReference type="GO" id="GO:0004553">
    <property type="term" value="F:hydrolase activity, hydrolyzing O-glycosyl compounds"/>
    <property type="evidence" value="ECO:0007669"/>
    <property type="project" value="InterPro"/>
</dbReference>
<dbReference type="GO" id="GO:0005509">
    <property type="term" value="F:calcium ion binding"/>
    <property type="evidence" value="ECO:0007669"/>
    <property type="project" value="InterPro"/>
</dbReference>
<evidence type="ECO:0000256" key="4">
    <source>
        <dbReference type="ARBA" id="ARBA00022737"/>
    </source>
</evidence>
<dbReference type="Pfam" id="PF00404">
    <property type="entry name" value="Dockerin_1"/>
    <property type="match status" value="1"/>
</dbReference>
<dbReference type="InterPro" id="IPR051171">
    <property type="entry name" value="CaCA"/>
</dbReference>
<feature type="domain" description="Cadherin" evidence="8">
    <location>
        <begin position="948"/>
        <end position="1082"/>
    </location>
</feature>
<dbReference type="GO" id="GO:0016020">
    <property type="term" value="C:membrane"/>
    <property type="evidence" value="ECO:0007669"/>
    <property type="project" value="InterPro"/>
</dbReference>
<sequence length="1461" mass="150219">MRHLRQLLGRSGWPQAEKRRNPNKNHGGRKRRLQSEALERRELLAGDVLASSYHNASMPTDVNQDSQITPLDALMVINYLSDKSGAEGEQITGFVDVNGDGEITPSDALMVINELSRLGEGAGEPVIELQLNPKSPTGVGSSNSNLPDVDNDRTFDVSVGQVFELEVSYLDLRSADAEQGETPDRRGVFQLVTDILASQGNNVVPIVHEAQQILIGQTIGDTPASGTLSLEVTLTDENGATIPTLDDSGNPVIDPVTQTAVPLKATIAADAFVADPVAALRTAMESLSNPTVGNYFPVDSFDVAQLDEVNAVSGVEGDYFLQVRSKGDDLIGEDIPNVTVNPVLTIPGVGTFPSNTVKKFSRQFSTTNVIPFPPATPDYALDFSSTNRNGSDFFANSGEQGTFEPDGDDVLFNELRGLGGTSIVPVSQLSGPFDSYSIPVFISGEVTGLDFSITPGQDSEAVLVYGFLDPGSSQGGLVAASTTFGTTTEINVVAAQVGEAFNEVTIAFNSNGPTNAAPTAAYDDVAKVITVTYDSGATDVTNRSYTAIANAINGLADFNASVSDGDGAAAFVEPETTPELAGGGEPRSIVPLDRITLDADSSFKINALPVGGTTPVPGTLGFQAATAEVDEDGGTVTLTVNRTGGSDGEVTINYSATNETAISGTDYSLDPGTLTFADGVTSQTITINIIDDATVEDSETFTVTLSAPGGGASLGTAVSTVTINDDDTVVVQPGTIALAAATVSVNEGAGNASFVINRTGGSDGTVTVTYATSDGTADASDDYTAVNTTVTFLDGETTKTVTVPILEDTDVEGDENFILTLSSPTGGATLGATTSSTATIVDNDEVDPQPGSFTITPVAVTVGEAVGSQQFTVTRSGGSDGSVTVAYATANGTAVMGSDYTETSGTLTFADGETTKTFNVPVIDDDAVENSEDFTVTLSNPTGGATLGTTVTSTVTITDNDSTQPQPGELSLSQPTVSVGEGDGSVTFTINRSGGSDGTVTVDYTTANGTATAGSDYTTNSGTLTFEEGETSKQVVVAILEDTADESNETFTLTLSAPTGGATLGSTTTSTATIVDNDDPVVPQPGVISISPATKSVDESGSSISFTVTRTGGSDGAVSVSYATSNGSATAGTDYTAASGTVNFADGEVSKTITVDILEDTIDEPNETFLITLTGPTGGAILGTVQVATATIIDNDEAPIGSSTITGSVFIDSVDNMDEVSQGYPNVTPERDGLKGADEVGLSGVKVDLVDSSGQVIMSVRTGMDGEYALTGVPQGAYTLHFGVMGQGNPGHNVFLSASGSNIVPVTVGNTSGTVHSDLPVLGRAGSLASVDILASSYLRNNPEMIVASEGGRRGGSVSLDPSTGEQIFFMAAEGFDTVEYAEVTLNSSRDQAILAIVENGHVLSAVLTEEEFVISRDGTALQFFGGYDERDDFGFAPDSGMDRLSSDEIAEILSRAASAM</sequence>
<accession>A0A5C6EBR9</accession>
<comment type="caution">
    <text evidence="9">The sequence shown here is derived from an EMBL/GenBank/DDBJ whole genome shotgun (WGS) entry which is preliminary data.</text>
</comment>
<dbReference type="SUPFAM" id="SSF49478">
    <property type="entry name" value="Cna protein B-type domain"/>
    <property type="match status" value="1"/>
</dbReference>
<dbReference type="Gene3D" id="2.60.40.10">
    <property type="entry name" value="Immunoglobulins"/>
    <property type="match status" value="1"/>
</dbReference>
<dbReference type="GO" id="GO:0007154">
    <property type="term" value="P:cell communication"/>
    <property type="evidence" value="ECO:0007669"/>
    <property type="project" value="InterPro"/>
</dbReference>
<name>A0A5C6EBR9_9BACT</name>
<keyword evidence="6" id="KW-0813">Transport</keyword>
<dbReference type="InterPro" id="IPR033764">
    <property type="entry name" value="Sdr_B"/>
</dbReference>
<protein>
    <submittedName>
        <fullName evidence="9">Calx-beta domain protein</fullName>
    </submittedName>
</protein>
<dbReference type="Gene3D" id="1.10.1330.10">
    <property type="entry name" value="Dockerin domain"/>
    <property type="match status" value="1"/>
</dbReference>
<feature type="region of interest" description="Disordered" evidence="7">
    <location>
        <begin position="960"/>
        <end position="979"/>
    </location>
</feature>
<dbReference type="InterPro" id="IPR003644">
    <property type="entry name" value="Calx_beta"/>
</dbReference>
<dbReference type="SUPFAM" id="SSF141072">
    <property type="entry name" value="CalX-like"/>
    <property type="match status" value="5"/>
</dbReference>
<dbReference type="Pfam" id="PF03160">
    <property type="entry name" value="Calx-beta"/>
    <property type="match status" value="5"/>
</dbReference>
<dbReference type="GO" id="GO:0007156">
    <property type="term" value="P:homophilic cell adhesion via plasma membrane adhesion molecules"/>
    <property type="evidence" value="ECO:0007669"/>
    <property type="project" value="InterPro"/>
</dbReference>
<dbReference type="Pfam" id="PF17210">
    <property type="entry name" value="SdrD_B"/>
    <property type="match status" value="1"/>
</dbReference>
<evidence type="ECO:0000256" key="6">
    <source>
        <dbReference type="ARBA" id="ARBA00023065"/>
    </source>
</evidence>
<dbReference type="InterPro" id="IPR002126">
    <property type="entry name" value="Cadherin-like_dom"/>
</dbReference>
<feature type="compositionally biased region" description="Polar residues" evidence="7">
    <location>
        <begin position="132"/>
        <end position="146"/>
    </location>
</feature>
<dbReference type="CDD" id="cd14256">
    <property type="entry name" value="Dockerin_I"/>
    <property type="match status" value="1"/>
</dbReference>
<comment type="subcellular location">
    <subcellularLocation>
        <location evidence="1">Secreted</location>
    </subcellularLocation>
</comment>
<feature type="region of interest" description="Disordered" evidence="7">
    <location>
        <begin position="1"/>
        <end position="35"/>
    </location>
</feature>
<keyword evidence="3" id="KW-0732">Signal</keyword>
<dbReference type="GO" id="GO:0005576">
    <property type="term" value="C:extracellular region"/>
    <property type="evidence" value="ECO:0007669"/>
    <property type="project" value="UniProtKB-SubCell"/>
</dbReference>
<dbReference type="EMBL" id="SJPY01000001">
    <property type="protein sequence ID" value="TWU45387.1"/>
    <property type="molecule type" value="Genomic_DNA"/>
</dbReference>
<dbReference type="PROSITE" id="PS50268">
    <property type="entry name" value="CADHERIN_2"/>
    <property type="match status" value="1"/>
</dbReference>
<keyword evidence="5" id="KW-0106">Calcium</keyword>
<evidence type="ECO:0000259" key="8">
    <source>
        <dbReference type="PROSITE" id="PS50268"/>
    </source>
</evidence>
<dbReference type="SUPFAM" id="SSF63446">
    <property type="entry name" value="Type I dockerin domain"/>
    <property type="match status" value="1"/>
</dbReference>
<dbReference type="GO" id="GO:0000272">
    <property type="term" value="P:polysaccharide catabolic process"/>
    <property type="evidence" value="ECO:0007669"/>
    <property type="project" value="InterPro"/>
</dbReference>
<dbReference type="InterPro" id="IPR038081">
    <property type="entry name" value="CalX-like_sf"/>
</dbReference>
<dbReference type="InterPro" id="IPR002105">
    <property type="entry name" value="Dockerin_1_rpt"/>
</dbReference>